<sequence length="145" mass="15631">MNLNLKLERKIKTKQSTIGELSINGAFECFILEDVDRGLNSGMSLAQIASIKIKTQTAIPTGTYNVVKFFSPKHNENLPLLENVPGFAGIEIHVGNFAKDTDGCLLPGEDKGVDAVLHSTMATAKLNTKIFEALKAGSTVTIEVI</sequence>
<dbReference type="STRING" id="551996.SAMN05192573_103428"/>
<evidence type="ECO:0000313" key="3">
    <source>
        <dbReference type="Proteomes" id="UP000199705"/>
    </source>
</evidence>
<protein>
    <recommendedName>
        <fullName evidence="1">DUF5675 domain-containing protein</fullName>
    </recommendedName>
</protein>
<dbReference type="AlphaFoldDB" id="A0A1G7UAI6"/>
<evidence type="ECO:0000259" key="1">
    <source>
        <dbReference type="Pfam" id="PF18925"/>
    </source>
</evidence>
<gene>
    <name evidence="2" type="ORF">SAMN05192573_103428</name>
</gene>
<reference evidence="3" key="1">
    <citation type="submission" date="2016-10" db="EMBL/GenBank/DDBJ databases">
        <authorList>
            <person name="Varghese N."/>
            <person name="Submissions S."/>
        </authorList>
    </citation>
    <scope>NUCLEOTIDE SEQUENCE [LARGE SCALE GENOMIC DNA]</scope>
    <source>
        <strain evidence="3">Gh-67</strain>
    </source>
</reference>
<dbReference type="Proteomes" id="UP000199705">
    <property type="component" value="Unassembled WGS sequence"/>
</dbReference>
<evidence type="ECO:0000313" key="2">
    <source>
        <dbReference type="EMBL" id="SDG44464.1"/>
    </source>
</evidence>
<proteinExistence type="predicted"/>
<dbReference type="RefSeq" id="WP_091164557.1">
    <property type="nucleotide sequence ID" value="NZ_FNCG01000003.1"/>
</dbReference>
<keyword evidence="3" id="KW-1185">Reference proteome</keyword>
<feature type="domain" description="DUF5675" evidence="1">
    <location>
        <begin position="6"/>
        <end position="130"/>
    </location>
</feature>
<accession>A0A1G7UAI6</accession>
<dbReference type="EMBL" id="FNCG01000003">
    <property type="protein sequence ID" value="SDG44464.1"/>
    <property type="molecule type" value="Genomic_DNA"/>
</dbReference>
<organism evidence="2 3">
    <name type="scientific">Mucilaginibacter gossypii</name>
    <dbReference type="NCBI Taxonomy" id="551996"/>
    <lineage>
        <taxon>Bacteria</taxon>
        <taxon>Pseudomonadati</taxon>
        <taxon>Bacteroidota</taxon>
        <taxon>Sphingobacteriia</taxon>
        <taxon>Sphingobacteriales</taxon>
        <taxon>Sphingobacteriaceae</taxon>
        <taxon>Mucilaginibacter</taxon>
    </lineage>
</organism>
<name>A0A1G7UAI6_9SPHI</name>
<dbReference type="Pfam" id="PF18925">
    <property type="entry name" value="DUF5675"/>
    <property type="match status" value="1"/>
</dbReference>
<dbReference type="InterPro" id="IPR043732">
    <property type="entry name" value="DUF5675"/>
</dbReference>